<dbReference type="Proteomes" id="UP000199448">
    <property type="component" value="Unassembled WGS sequence"/>
</dbReference>
<sequence>MNIKTRSNRKEIMDHHDLDGEELERILGEVEGVNRLLGGYKVTLEGIDKILKSGCYSQPVEIMDVGCGNGNMLREVAKIGRSRGIRMKLIGVDISNSTIEIARKESVDFPEISFETMDVTSRDFGEKKTDIILCTLTLHHFKDKEIEDLMKVFEKVCQMGIVINDLHRSRLAYHLFKLYSNLYMKNEIAKKDGLTSILRSFRKEDLKWYGRNLKARNQMISWKWAFRYQWVLLK</sequence>
<dbReference type="InterPro" id="IPR029063">
    <property type="entry name" value="SAM-dependent_MTases_sf"/>
</dbReference>
<dbReference type="AlphaFoldDB" id="A0A1H5LQZ1"/>
<name>A0A1H5LQZ1_9FLAO</name>
<dbReference type="RefSeq" id="WP_093112703.1">
    <property type="nucleotide sequence ID" value="NZ_FNGG01000002.1"/>
</dbReference>
<dbReference type="STRING" id="390640.SAMN04488034_102383"/>
<evidence type="ECO:0000313" key="4">
    <source>
        <dbReference type="Proteomes" id="UP000199448"/>
    </source>
</evidence>
<keyword evidence="4" id="KW-1185">Reference proteome</keyword>
<organism evidence="3 4">
    <name type="scientific">Salinimicrobium catena</name>
    <dbReference type="NCBI Taxonomy" id="390640"/>
    <lineage>
        <taxon>Bacteria</taxon>
        <taxon>Pseudomonadati</taxon>
        <taxon>Bacteroidota</taxon>
        <taxon>Flavobacteriia</taxon>
        <taxon>Flavobacteriales</taxon>
        <taxon>Flavobacteriaceae</taxon>
        <taxon>Salinimicrobium</taxon>
    </lineage>
</organism>
<accession>A0A1H5LQZ1</accession>
<evidence type="ECO:0000259" key="2">
    <source>
        <dbReference type="Pfam" id="PF13649"/>
    </source>
</evidence>
<keyword evidence="1" id="KW-0808">Transferase</keyword>
<reference evidence="3 4" key="1">
    <citation type="submission" date="2016-10" db="EMBL/GenBank/DDBJ databases">
        <authorList>
            <person name="de Groot N.N."/>
        </authorList>
    </citation>
    <scope>NUCLEOTIDE SEQUENCE [LARGE SCALE GENOMIC DNA]</scope>
    <source>
        <strain evidence="3 4">DSM 23553</strain>
    </source>
</reference>
<feature type="domain" description="Methyltransferase" evidence="2">
    <location>
        <begin position="62"/>
        <end position="158"/>
    </location>
</feature>
<dbReference type="Gene3D" id="3.40.50.150">
    <property type="entry name" value="Vaccinia Virus protein VP39"/>
    <property type="match status" value="1"/>
</dbReference>
<dbReference type="OrthoDB" id="9800454at2"/>
<dbReference type="InterPro" id="IPR041698">
    <property type="entry name" value="Methyltransf_25"/>
</dbReference>
<evidence type="ECO:0000313" key="3">
    <source>
        <dbReference type="EMBL" id="SEE79439.1"/>
    </source>
</evidence>
<evidence type="ECO:0000256" key="1">
    <source>
        <dbReference type="ARBA" id="ARBA00022679"/>
    </source>
</evidence>
<dbReference type="Pfam" id="PF13649">
    <property type="entry name" value="Methyltransf_25"/>
    <property type="match status" value="1"/>
</dbReference>
<dbReference type="SUPFAM" id="SSF53335">
    <property type="entry name" value="S-adenosyl-L-methionine-dependent methyltransferases"/>
    <property type="match status" value="1"/>
</dbReference>
<dbReference type="EMBL" id="FNUG01000002">
    <property type="protein sequence ID" value="SEE79439.1"/>
    <property type="molecule type" value="Genomic_DNA"/>
</dbReference>
<protein>
    <recommendedName>
        <fullName evidence="2">Methyltransferase domain-containing protein</fullName>
    </recommendedName>
</protein>
<dbReference type="GO" id="GO:0016740">
    <property type="term" value="F:transferase activity"/>
    <property type="evidence" value="ECO:0007669"/>
    <property type="project" value="UniProtKB-KW"/>
</dbReference>
<dbReference type="CDD" id="cd02440">
    <property type="entry name" value="AdoMet_MTases"/>
    <property type="match status" value="1"/>
</dbReference>
<gene>
    <name evidence="3" type="ORF">SAMN04488034_102383</name>
</gene>
<dbReference type="PANTHER" id="PTHR43861">
    <property type="entry name" value="TRANS-ACONITATE 2-METHYLTRANSFERASE-RELATED"/>
    <property type="match status" value="1"/>
</dbReference>
<proteinExistence type="predicted"/>